<proteinExistence type="predicted"/>
<dbReference type="InterPro" id="IPR005829">
    <property type="entry name" value="Sugar_transporter_CS"/>
</dbReference>
<accession>A0ABZ2C8Q5</accession>
<evidence type="ECO:0000256" key="5">
    <source>
        <dbReference type="ARBA" id="ARBA00023136"/>
    </source>
</evidence>
<evidence type="ECO:0000256" key="6">
    <source>
        <dbReference type="SAM" id="Phobius"/>
    </source>
</evidence>
<keyword evidence="2" id="KW-0813">Transport</keyword>
<evidence type="ECO:0000259" key="7">
    <source>
        <dbReference type="PROSITE" id="PS50850"/>
    </source>
</evidence>
<dbReference type="SUPFAM" id="SSF103473">
    <property type="entry name" value="MFS general substrate transporter"/>
    <property type="match status" value="1"/>
</dbReference>
<evidence type="ECO:0000256" key="1">
    <source>
        <dbReference type="ARBA" id="ARBA00004651"/>
    </source>
</evidence>
<feature type="transmembrane region" description="Helical" evidence="6">
    <location>
        <begin position="287"/>
        <end position="307"/>
    </location>
</feature>
<name>A0ABZ2C8Q5_9BACI</name>
<dbReference type="InterPro" id="IPR020846">
    <property type="entry name" value="MFS_dom"/>
</dbReference>
<gene>
    <name evidence="8" type="ORF">R4Z09_22495</name>
</gene>
<dbReference type="InterPro" id="IPR011701">
    <property type="entry name" value="MFS"/>
</dbReference>
<dbReference type="RefSeq" id="WP_338448958.1">
    <property type="nucleotide sequence ID" value="NZ_CP137640.1"/>
</dbReference>
<reference evidence="8 9" key="1">
    <citation type="submission" date="2023-10" db="EMBL/GenBank/DDBJ databases">
        <title>Niallia locisalis sp.nov. isolated from a salt pond sample.</title>
        <authorList>
            <person name="Li X.-J."/>
            <person name="Dong L."/>
        </authorList>
    </citation>
    <scope>NUCLEOTIDE SEQUENCE [LARGE SCALE GENOMIC DNA]</scope>
    <source>
        <strain evidence="8 9">DSM 29761</strain>
    </source>
</reference>
<feature type="transmembrane region" description="Helical" evidence="6">
    <location>
        <begin position="113"/>
        <end position="134"/>
    </location>
</feature>
<evidence type="ECO:0000256" key="4">
    <source>
        <dbReference type="ARBA" id="ARBA00022989"/>
    </source>
</evidence>
<feature type="transmembrane region" description="Helical" evidence="6">
    <location>
        <begin position="21"/>
        <end position="43"/>
    </location>
</feature>
<feature type="transmembrane region" description="Helical" evidence="6">
    <location>
        <begin position="55"/>
        <end position="76"/>
    </location>
</feature>
<evidence type="ECO:0000256" key="3">
    <source>
        <dbReference type="ARBA" id="ARBA00022692"/>
    </source>
</evidence>
<feature type="domain" description="Major facilitator superfamily (MFS) profile" evidence="7">
    <location>
        <begin position="22"/>
        <end position="432"/>
    </location>
</feature>
<feature type="transmembrane region" description="Helical" evidence="6">
    <location>
        <begin position="88"/>
        <end position="107"/>
    </location>
</feature>
<evidence type="ECO:0000256" key="2">
    <source>
        <dbReference type="ARBA" id="ARBA00022448"/>
    </source>
</evidence>
<dbReference type="Proteomes" id="UP001357223">
    <property type="component" value="Chromosome"/>
</dbReference>
<keyword evidence="5 6" id="KW-0472">Membrane</keyword>
<dbReference type="PANTHER" id="PTHR23508">
    <property type="entry name" value="CARBOXYLIC ACID TRANSPORTER PROTEIN HOMOLOG"/>
    <property type="match status" value="1"/>
</dbReference>
<keyword evidence="4 6" id="KW-1133">Transmembrane helix</keyword>
<feature type="transmembrane region" description="Helical" evidence="6">
    <location>
        <begin position="383"/>
        <end position="404"/>
    </location>
</feature>
<keyword evidence="3 6" id="KW-0812">Transmembrane</keyword>
<dbReference type="PANTHER" id="PTHR23508:SF10">
    <property type="entry name" value="CARBOXYLIC ACID TRANSPORTER PROTEIN HOMOLOG"/>
    <property type="match status" value="1"/>
</dbReference>
<dbReference type="CDD" id="cd17365">
    <property type="entry name" value="MFS_PcaK_like"/>
    <property type="match status" value="1"/>
</dbReference>
<comment type="subcellular location">
    <subcellularLocation>
        <location evidence="1">Cell membrane</location>
        <topology evidence="1">Multi-pass membrane protein</topology>
    </subcellularLocation>
</comment>
<feature type="transmembrane region" description="Helical" evidence="6">
    <location>
        <begin position="410"/>
        <end position="427"/>
    </location>
</feature>
<dbReference type="PROSITE" id="PS50850">
    <property type="entry name" value="MFS"/>
    <property type="match status" value="1"/>
</dbReference>
<feature type="transmembrane region" description="Helical" evidence="6">
    <location>
        <begin position="255"/>
        <end position="275"/>
    </location>
</feature>
<dbReference type="PROSITE" id="PS00217">
    <property type="entry name" value="SUGAR_TRANSPORT_2"/>
    <property type="match status" value="1"/>
</dbReference>
<keyword evidence="9" id="KW-1185">Reference proteome</keyword>
<dbReference type="EMBL" id="CP137640">
    <property type="protein sequence ID" value="WVX80027.1"/>
    <property type="molecule type" value="Genomic_DNA"/>
</dbReference>
<feature type="transmembrane region" description="Helical" evidence="6">
    <location>
        <begin position="342"/>
        <end position="362"/>
    </location>
</feature>
<evidence type="ECO:0000313" key="9">
    <source>
        <dbReference type="Proteomes" id="UP001357223"/>
    </source>
</evidence>
<dbReference type="Pfam" id="PF07690">
    <property type="entry name" value="MFS_1"/>
    <property type="match status" value="1"/>
</dbReference>
<evidence type="ECO:0000313" key="8">
    <source>
        <dbReference type="EMBL" id="WVX80027.1"/>
    </source>
</evidence>
<dbReference type="Gene3D" id="1.20.1250.20">
    <property type="entry name" value="MFS general substrate transporter like domains"/>
    <property type="match status" value="1"/>
</dbReference>
<dbReference type="InterPro" id="IPR036259">
    <property type="entry name" value="MFS_trans_sf"/>
</dbReference>
<protein>
    <submittedName>
        <fullName evidence="8">Aromatic acid/H+ symport family MFS transporter</fullName>
    </submittedName>
</protein>
<organism evidence="8 9">
    <name type="scientific">Niallia oryzisoli</name>
    <dbReference type="NCBI Taxonomy" id="1737571"/>
    <lineage>
        <taxon>Bacteria</taxon>
        <taxon>Bacillati</taxon>
        <taxon>Bacillota</taxon>
        <taxon>Bacilli</taxon>
        <taxon>Bacillales</taxon>
        <taxon>Bacillaceae</taxon>
        <taxon>Niallia</taxon>
    </lineage>
</organism>
<feature type="transmembrane region" description="Helical" evidence="6">
    <location>
        <begin position="146"/>
        <end position="168"/>
    </location>
</feature>
<feature type="transmembrane region" description="Helical" evidence="6">
    <location>
        <begin position="319"/>
        <end position="336"/>
    </location>
</feature>
<sequence>MNKINVREFVDESKFNRFHGLVVFWCAFILVFDGFDLVVYGTIIPALMEEWSLTGIQAGSLGSYALLGMMFGGFIFGPLADKFGRKNVIILCVTIFSLFTGLIAFATNVTQFGILRFLAGLGLGGMMPNSIALMTEFSPKSYKNTLVSIMLSGYSLGGILSAALGIYLIPKFGWESMFLVGAIPLLTIPLMIKSLPESPGFLVARNKNKEIGKMLSKIDSTFIPNKNDVYEIIVPQQKGTTVSQLFRNGRAINTFMFWIAYFMCLLMMYGLNTWLPKIMTELGYEMGSSLMFLLVLNLGAIVGPIIGARVPDRWSAKTVLILFFFIGAVSLASLGLTPNTLVLYVLIAIAGAGTIGTQILLYSFTSQYYPIHIRSTGIGWSSAVGRFGAISGPMLGGVLLSMNLALNQSFMVFAAAGIIAAFAIMLIQKKREKNVDLESYDSDKQVL</sequence>